<keyword evidence="7" id="KW-1185">Reference proteome</keyword>
<sequence>MKINEFVPSEAIFNNPLKNDKQSSGVSFDSFFKESLDKVNDKQVIADELTKGLASGQDVDINDVMLAGEEAKISLQLAVQIRNKVVEAVQELTRMQL</sequence>
<name>A0A1H0TTB2_9CLOT</name>
<keyword evidence="3 4" id="KW-0975">Bacterial flagellum</keyword>
<dbReference type="GO" id="GO:0003774">
    <property type="term" value="F:cytoskeletal motor activity"/>
    <property type="evidence" value="ECO:0007669"/>
    <property type="project" value="InterPro"/>
</dbReference>
<dbReference type="NCBIfam" id="TIGR00205">
    <property type="entry name" value="fliE"/>
    <property type="match status" value="1"/>
</dbReference>
<dbReference type="GO" id="GO:0005198">
    <property type="term" value="F:structural molecule activity"/>
    <property type="evidence" value="ECO:0007669"/>
    <property type="project" value="UniProtKB-UniRule"/>
</dbReference>
<organism evidence="6 7">
    <name type="scientific">Clostridium gasigenes</name>
    <dbReference type="NCBI Taxonomy" id="94869"/>
    <lineage>
        <taxon>Bacteria</taxon>
        <taxon>Bacillati</taxon>
        <taxon>Bacillota</taxon>
        <taxon>Clostridia</taxon>
        <taxon>Eubacteriales</taxon>
        <taxon>Clostridiaceae</taxon>
        <taxon>Clostridium</taxon>
    </lineage>
</organism>
<gene>
    <name evidence="4" type="primary">fliE</name>
    <name evidence="6" type="ORF">SAMN04488529_10824</name>
</gene>
<dbReference type="RefSeq" id="WP_089970531.1">
    <property type="nucleotide sequence ID" value="NZ_FNJM01000008.1"/>
</dbReference>
<dbReference type="PANTHER" id="PTHR34653">
    <property type="match status" value="1"/>
</dbReference>
<dbReference type="STRING" id="94869.SAMN04488529_10824"/>
<evidence type="ECO:0000256" key="5">
    <source>
        <dbReference type="NCBIfam" id="TIGR00205"/>
    </source>
</evidence>
<keyword evidence="6" id="KW-0969">Cilium</keyword>
<comment type="similarity">
    <text evidence="2 4">Belongs to the FliE family.</text>
</comment>
<evidence type="ECO:0000256" key="3">
    <source>
        <dbReference type="ARBA" id="ARBA00023143"/>
    </source>
</evidence>
<accession>A0A1H0TTB2</accession>
<keyword evidence="6" id="KW-0966">Cell projection</keyword>
<evidence type="ECO:0000313" key="7">
    <source>
        <dbReference type="Proteomes" id="UP000198597"/>
    </source>
</evidence>
<evidence type="ECO:0000256" key="1">
    <source>
        <dbReference type="ARBA" id="ARBA00004117"/>
    </source>
</evidence>
<comment type="subcellular location">
    <subcellularLocation>
        <location evidence="1 4">Bacterial flagellum basal body</location>
    </subcellularLocation>
</comment>
<dbReference type="EMBL" id="FNJM01000008">
    <property type="protein sequence ID" value="SDP56868.1"/>
    <property type="molecule type" value="Genomic_DNA"/>
</dbReference>
<proteinExistence type="inferred from homology"/>
<evidence type="ECO:0000256" key="4">
    <source>
        <dbReference type="HAMAP-Rule" id="MF_00724"/>
    </source>
</evidence>
<dbReference type="InterPro" id="IPR001624">
    <property type="entry name" value="FliE"/>
</dbReference>
<reference evidence="6 7" key="1">
    <citation type="submission" date="2016-10" db="EMBL/GenBank/DDBJ databases">
        <authorList>
            <person name="de Groot N.N."/>
        </authorList>
    </citation>
    <scope>NUCLEOTIDE SEQUENCE [LARGE SCALE GENOMIC DNA]</scope>
    <source>
        <strain evidence="6 7">DSM 12272</strain>
    </source>
</reference>
<protein>
    <recommendedName>
        <fullName evidence="4 5">Flagellar hook-basal body complex protein FliE</fullName>
    </recommendedName>
</protein>
<dbReference type="PANTHER" id="PTHR34653:SF1">
    <property type="entry name" value="FLAGELLAR HOOK-BASAL BODY COMPLEX PROTEIN FLIE"/>
    <property type="match status" value="1"/>
</dbReference>
<dbReference type="OrthoDB" id="9812413at2"/>
<evidence type="ECO:0000256" key="2">
    <source>
        <dbReference type="ARBA" id="ARBA00009272"/>
    </source>
</evidence>
<dbReference type="PRINTS" id="PR01006">
    <property type="entry name" value="FLGHOOKFLIE"/>
</dbReference>
<dbReference type="GO" id="GO:0071973">
    <property type="term" value="P:bacterial-type flagellum-dependent cell motility"/>
    <property type="evidence" value="ECO:0007669"/>
    <property type="project" value="InterPro"/>
</dbReference>
<evidence type="ECO:0000313" key="6">
    <source>
        <dbReference type="EMBL" id="SDP56868.1"/>
    </source>
</evidence>
<dbReference type="Pfam" id="PF02049">
    <property type="entry name" value="FliE"/>
    <property type="match status" value="1"/>
</dbReference>
<dbReference type="Proteomes" id="UP000198597">
    <property type="component" value="Unassembled WGS sequence"/>
</dbReference>
<dbReference type="HAMAP" id="MF_00724">
    <property type="entry name" value="FliE"/>
    <property type="match status" value="1"/>
</dbReference>
<keyword evidence="6" id="KW-0282">Flagellum</keyword>
<dbReference type="GO" id="GO:0009425">
    <property type="term" value="C:bacterial-type flagellum basal body"/>
    <property type="evidence" value="ECO:0007669"/>
    <property type="project" value="UniProtKB-SubCell"/>
</dbReference>
<dbReference type="AlphaFoldDB" id="A0A1H0TTB2"/>